<accession>A0A839UWE2</accession>
<dbReference type="RefSeq" id="WP_183275142.1">
    <property type="nucleotide sequence ID" value="NZ_JACHXV010000006.1"/>
</dbReference>
<dbReference type="Proteomes" id="UP000557688">
    <property type="component" value="Unassembled WGS sequence"/>
</dbReference>
<sequence length="177" mass="18212">MPLHEFLTQTGRARHIGRLRPGGQLGPLLATLLALMPGAAGAAGTATAIACPGGTPPVLEVKVLGARSDHGRVVVTLWGGDPDRFLKHHGWIARGSAPLAGHAARVCFALSAAGTYAVSLYHDENGNGHFDRTLLGMPEEGYGVSNDAPTTMGLPAFSTTAMTVGPAGGTATIHLRY</sequence>
<dbReference type="InterPro" id="IPR018673">
    <property type="entry name" value="DUF2141"/>
</dbReference>
<comment type="caution">
    <text evidence="2">The sequence shown here is derived from an EMBL/GenBank/DDBJ whole genome shotgun (WGS) entry which is preliminary data.</text>
</comment>
<protein>
    <submittedName>
        <fullName evidence="2">Uncharacterized protein (DUF2141 family)</fullName>
    </submittedName>
</protein>
<keyword evidence="3" id="KW-1185">Reference proteome</keyword>
<organism evidence="2 3">
    <name type="scientific">Endobacter medicaginis</name>
    <dbReference type="NCBI Taxonomy" id="1181271"/>
    <lineage>
        <taxon>Bacteria</taxon>
        <taxon>Pseudomonadati</taxon>
        <taxon>Pseudomonadota</taxon>
        <taxon>Alphaproteobacteria</taxon>
        <taxon>Acetobacterales</taxon>
        <taxon>Acetobacteraceae</taxon>
        <taxon>Endobacter</taxon>
    </lineage>
</organism>
<feature type="chain" id="PRO_5032596464" evidence="1">
    <location>
        <begin position="43"/>
        <end position="177"/>
    </location>
</feature>
<feature type="signal peptide" evidence="1">
    <location>
        <begin position="1"/>
        <end position="42"/>
    </location>
</feature>
<dbReference type="AlphaFoldDB" id="A0A839UWE2"/>
<evidence type="ECO:0000256" key="1">
    <source>
        <dbReference type="SAM" id="SignalP"/>
    </source>
</evidence>
<name>A0A839UWE2_9PROT</name>
<proteinExistence type="predicted"/>
<evidence type="ECO:0000313" key="2">
    <source>
        <dbReference type="EMBL" id="MBB3174137.1"/>
    </source>
</evidence>
<dbReference type="Pfam" id="PF09912">
    <property type="entry name" value="DUF2141"/>
    <property type="match status" value="1"/>
</dbReference>
<dbReference type="EMBL" id="JACHXV010000006">
    <property type="protein sequence ID" value="MBB3174137.1"/>
    <property type="molecule type" value="Genomic_DNA"/>
</dbReference>
<evidence type="ECO:0000313" key="3">
    <source>
        <dbReference type="Proteomes" id="UP000557688"/>
    </source>
</evidence>
<reference evidence="2 3" key="1">
    <citation type="submission" date="2020-08" db="EMBL/GenBank/DDBJ databases">
        <title>Genomic Encyclopedia of Type Strains, Phase III (KMG-III): the genomes of soil and plant-associated and newly described type strains.</title>
        <authorList>
            <person name="Whitman W."/>
        </authorList>
    </citation>
    <scope>NUCLEOTIDE SEQUENCE [LARGE SCALE GENOMIC DNA]</scope>
    <source>
        <strain evidence="2 3">CECT 8088</strain>
    </source>
</reference>
<gene>
    <name evidence="2" type="ORF">FHR90_001973</name>
</gene>
<keyword evidence="1" id="KW-0732">Signal</keyword>